<feature type="transmembrane region" description="Helical" evidence="10">
    <location>
        <begin position="89"/>
        <end position="107"/>
    </location>
</feature>
<keyword evidence="5" id="KW-0997">Cell inner membrane</keyword>
<comment type="caution">
    <text evidence="11">The sequence shown here is derived from an EMBL/GenBank/DDBJ whole genome shotgun (WGS) entry which is preliminary data.</text>
</comment>
<evidence type="ECO:0000256" key="9">
    <source>
        <dbReference type="RuleBase" id="RU003942"/>
    </source>
</evidence>
<protein>
    <recommendedName>
        <fullName evidence="3">Spermidine export protein MdtI</fullName>
    </recommendedName>
</protein>
<comment type="subunit">
    <text evidence="2">Forms a complex with MdtJ.</text>
</comment>
<organism evidence="11 12">
    <name type="scientific">Alloalcanivorax gelatiniphagus</name>
    <dbReference type="NCBI Taxonomy" id="1194167"/>
    <lineage>
        <taxon>Bacteria</taxon>
        <taxon>Pseudomonadati</taxon>
        <taxon>Pseudomonadota</taxon>
        <taxon>Gammaproteobacteria</taxon>
        <taxon>Oceanospirillales</taxon>
        <taxon>Alcanivoracaceae</taxon>
        <taxon>Alloalcanivorax</taxon>
    </lineage>
</organism>
<keyword evidence="6 9" id="KW-0812">Transmembrane</keyword>
<accession>A0ABY2XQ74</accession>
<evidence type="ECO:0000256" key="7">
    <source>
        <dbReference type="ARBA" id="ARBA00022989"/>
    </source>
</evidence>
<reference evidence="11 12" key="1">
    <citation type="submission" date="2019-05" db="EMBL/GenBank/DDBJ databases">
        <title>Genome of Alcanivorax gelatiniphagus, an oil degrading marine bacteria.</title>
        <authorList>
            <person name="Kwon K.K."/>
        </authorList>
    </citation>
    <scope>NUCLEOTIDE SEQUENCE [LARGE SCALE GENOMIC DNA]</scope>
    <source>
        <strain evidence="11 12">MEBiC 08158</strain>
    </source>
</reference>
<feature type="transmembrane region" description="Helical" evidence="10">
    <location>
        <begin position="37"/>
        <end position="55"/>
    </location>
</feature>
<dbReference type="InterPro" id="IPR037185">
    <property type="entry name" value="EmrE-like"/>
</dbReference>
<keyword evidence="8 10" id="KW-0472">Membrane</keyword>
<evidence type="ECO:0000256" key="4">
    <source>
        <dbReference type="ARBA" id="ARBA00022475"/>
    </source>
</evidence>
<evidence type="ECO:0000313" key="12">
    <source>
        <dbReference type="Proteomes" id="UP000739180"/>
    </source>
</evidence>
<dbReference type="Proteomes" id="UP000739180">
    <property type="component" value="Unassembled WGS sequence"/>
</dbReference>
<evidence type="ECO:0000256" key="8">
    <source>
        <dbReference type="ARBA" id="ARBA00023136"/>
    </source>
</evidence>
<evidence type="ECO:0000313" key="11">
    <source>
        <dbReference type="EMBL" id="TMW14842.1"/>
    </source>
</evidence>
<feature type="transmembrane region" description="Helical" evidence="10">
    <location>
        <begin position="6"/>
        <end position="25"/>
    </location>
</feature>
<dbReference type="RefSeq" id="WP_138770879.1">
    <property type="nucleotide sequence ID" value="NZ_JBHSSX010000054.1"/>
</dbReference>
<dbReference type="NCBIfam" id="NF007934">
    <property type="entry name" value="PRK10650.1"/>
    <property type="match status" value="1"/>
</dbReference>
<dbReference type="EMBL" id="VCQT01000009">
    <property type="protein sequence ID" value="TMW14842.1"/>
    <property type="molecule type" value="Genomic_DNA"/>
</dbReference>
<evidence type="ECO:0000256" key="3">
    <source>
        <dbReference type="ARBA" id="ARBA00021114"/>
    </source>
</evidence>
<keyword evidence="12" id="KW-1185">Reference proteome</keyword>
<proteinExistence type="inferred from homology"/>
<evidence type="ECO:0000256" key="1">
    <source>
        <dbReference type="ARBA" id="ARBA00004429"/>
    </source>
</evidence>
<dbReference type="Gene3D" id="1.10.3730.20">
    <property type="match status" value="1"/>
</dbReference>
<dbReference type="Pfam" id="PF00893">
    <property type="entry name" value="Multi_Drug_Res"/>
    <property type="match status" value="1"/>
</dbReference>
<keyword evidence="4" id="KW-1003">Cell membrane</keyword>
<name>A0ABY2XQ74_9GAMM</name>
<keyword evidence="7 10" id="KW-1133">Transmembrane helix</keyword>
<comment type="similarity">
    <text evidence="9">Belongs to the drug/metabolite transporter (DMT) superfamily. Small multidrug resistance (SMR) (TC 2.A.7.1) family.</text>
</comment>
<evidence type="ECO:0000256" key="6">
    <source>
        <dbReference type="ARBA" id="ARBA00022692"/>
    </source>
</evidence>
<evidence type="ECO:0000256" key="5">
    <source>
        <dbReference type="ARBA" id="ARBA00022519"/>
    </source>
</evidence>
<dbReference type="PANTHER" id="PTHR30561:SF6">
    <property type="entry name" value="SPERMIDINE EXPORT PROTEIN MDTI"/>
    <property type="match status" value="1"/>
</dbReference>
<evidence type="ECO:0000256" key="10">
    <source>
        <dbReference type="SAM" id="Phobius"/>
    </source>
</evidence>
<dbReference type="InterPro" id="IPR000390">
    <property type="entry name" value="Small_drug/metabolite_transptr"/>
</dbReference>
<gene>
    <name evidence="11" type="primary">mdtI</name>
    <name evidence="11" type="ORF">FGS76_01600</name>
</gene>
<dbReference type="SUPFAM" id="SSF103481">
    <property type="entry name" value="Multidrug resistance efflux transporter EmrE"/>
    <property type="match status" value="1"/>
</dbReference>
<sequence>MSPSLIALGWVMLAMALDVVANVMLKYSQGFRRRAPALASLVCVLLAFTALAQAVRHLDLAVAYALWGGFGILATLTADAILFKQGLGIRGLLGIAVLMSGLILLKFG</sequence>
<evidence type="ECO:0000256" key="2">
    <source>
        <dbReference type="ARBA" id="ARBA00011359"/>
    </source>
</evidence>
<comment type="subcellular location">
    <subcellularLocation>
        <location evidence="1">Cell inner membrane</location>
        <topology evidence="1">Multi-pass membrane protein</topology>
    </subcellularLocation>
    <subcellularLocation>
        <location evidence="9">Cell membrane</location>
        <topology evidence="9">Multi-pass membrane protein</topology>
    </subcellularLocation>
</comment>
<feature type="transmembrane region" description="Helical" evidence="10">
    <location>
        <begin position="61"/>
        <end position="82"/>
    </location>
</feature>
<dbReference type="PANTHER" id="PTHR30561">
    <property type="entry name" value="SMR FAMILY PROTON-DEPENDENT DRUG EFFLUX TRANSPORTER SUGE"/>
    <property type="match status" value="1"/>
</dbReference>
<dbReference type="InterPro" id="IPR045324">
    <property type="entry name" value="Small_multidrug_res"/>
</dbReference>